<accession>A0AC34RLR4</accession>
<dbReference type="WBParaSite" id="JU765_v2.g8246.t1">
    <property type="protein sequence ID" value="JU765_v2.g8246.t1"/>
    <property type="gene ID" value="JU765_v2.g8246"/>
</dbReference>
<dbReference type="Proteomes" id="UP000887576">
    <property type="component" value="Unplaced"/>
</dbReference>
<proteinExistence type="predicted"/>
<reference evidence="2" key="1">
    <citation type="submission" date="2022-11" db="UniProtKB">
        <authorList>
            <consortium name="WormBaseParasite"/>
        </authorList>
    </citation>
    <scope>IDENTIFICATION</scope>
</reference>
<evidence type="ECO:0000313" key="1">
    <source>
        <dbReference type="Proteomes" id="UP000887576"/>
    </source>
</evidence>
<organism evidence="1 2">
    <name type="scientific">Panagrolaimus sp. JU765</name>
    <dbReference type="NCBI Taxonomy" id="591449"/>
    <lineage>
        <taxon>Eukaryota</taxon>
        <taxon>Metazoa</taxon>
        <taxon>Ecdysozoa</taxon>
        <taxon>Nematoda</taxon>
        <taxon>Chromadorea</taxon>
        <taxon>Rhabditida</taxon>
        <taxon>Tylenchina</taxon>
        <taxon>Panagrolaimomorpha</taxon>
        <taxon>Panagrolaimoidea</taxon>
        <taxon>Panagrolaimidae</taxon>
        <taxon>Panagrolaimus</taxon>
    </lineage>
</organism>
<name>A0AC34RLR4_9BILA</name>
<sequence>MALLYEQWTKFTVLDPLFGNIMKRALAKNDNLIEIIKKEIEDHKQTVDYNSDPRDFIDAFLIEQKKHSGSDVIDGEWSDVQLVAAVYDLFSAGMHWQK</sequence>
<evidence type="ECO:0000313" key="2">
    <source>
        <dbReference type="WBParaSite" id="JU765_v2.g8246.t1"/>
    </source>
</evidence>
<protein>
    <submittedName>
        <fullName evidence="2">Uncharacterized protein</fullName>
    </submittedName>
</protein>